<accession>A0ABQ3T122</accession>
<evidence type="ECO:0000313" key="2">
    <source>
        <dbReference type="Proteomes" id="UP000613974"/>
    </source>
</evidence>
<protein>
    <submittedName>
        <fullName evidence="1">Uncharacterized protein</fullName>
    </submittedName>
</protein>
<evidence type="ECO:0000313" key="1">
    <source>
        <dbReference type="EMBL" id="GHI74066.1"/>
    </source>
</evidence>
<dbReference type="GeneID" id="95592282"/>
<comment type="caution">
    <text evidence="1">The sequence shown here is derived from an EMBL/GenBank/DDBJ whole genome shotgun (WGS) entry which is preliminary data.</text>
</comment>
<sequence length="129" mass="14211">MAEQQMYLTLHCEPCEDCVQEDWQFIRDGELHWAGFEHCPRYEAYVCDDGRGVPPPWIRDRIVAREGTVHLPVGGPDGVPITLLRRVYGLSIAEVAAARKTGYRATPVEARYLSDAATRTSAAGPGAPG</sequence>
<proteinExistence type="predicted"/>
<keyword evidence="2" id="KW-1185">Reference proteome</keyword>
<dbReference type="RefSeq" id="WP_189732896.1">
    <property type="nucleotide sequence ID" value="NZ_BMRL01000001.1"/>
</dbReference>
<dbReference type="Proteomes" id="UP000613974">
    <property type="component" value="Unassembled WGS sequence"/>
</dbReference>
<gene>
    <name evidence="1" type="ORF">Snoj_79840</name>
</gene>
<dbReference type="EMBL" id="BNEC01000005">
    <property type="protein sequence ID" value="GHI74066.1"/>
    <property type="molecule type" value="Genomic_DNA"/>
</dbReference>
<reference evidence="2" key="1">
    <citation type="submission" date="2023-07" db="EMBL/GenBank/DDBJ databases">
        <title>Whole genome shotgun sequence of Streptomyces nojiriensis NBRC 13794.</title>
        <authorList>
            <person name="Komaki H."/>
            <person name="Tamura T."/>
        </authorList>
    </citation>
    <scope>NUCLEOTIDE SEQUENCE [LARGE SCALE GENOMIC DNA]</scope>
    <source>
        <strain evidence="2">NBRC 13794</strain>
    </source>
</reference>
<name>A0ABQ3T122_9ACTN</name>
<organism evidence="1 2">
    <name type="scientific">Streptomyces nojiriensis</name>
    <dbReference type="NCBI Taxonomy" id="66374"/>
    <lineage>
        <taxon>Bacteria</taxon>
        <taxon>Bacillati</taxon>
        <taxon>Actinomycetota</taxon>
        <taxon>Actinomycetes</taxon>
        <taxon>Kitasatosporales</taxon>
        <taxon>Streptomycetaceae</taxon>
        <taxon>Streptomyces</taxon>
    </lineage>
</organism>